<keyword evidence="8" id="KW-0732">Signal</keyword>
<dbReference type="CDD" id="cd16913">
    <property type="entry name" value="YkuD_like"/>
    <property type="match status" value="1"/>
</dbReference>
<comment type="caution">
    <text evidence="10">The sequence shown here is derived from an EMBL/GenBank/DDBJ whole genome shotgun (WGS) entry which is preliminary data.</text>
</comment>
<keyword evidence="4 7" id="KW-0573">Peptidoglycan synthesis</keyword>
<evidence type="ECO:0000256" key="6">
    <source>
        <dbReference type="ARBA" id="ARBA00023316"/>
    </source>
</evidence>
<evidence type="ECO:0000256" key="7">
    <source>
        <dbReference type="PROSITE-ProRule" id="PRU01373"/>
    </source>
</evidence>
<reference evidence="10 11" key="1">
    <citation type="submission" date="2024-10" db="EMBL/GenBank/DDBJ databases">
        <authorList>
            <person name="Topkara A.R."/>
            <person name="Saygin H."/>
        </authorList>
    </citation>
    <scope>NUCLEOTIDE SEQUENCE [LARGE SCALE GENOMIC DNA]</scope>
    <source>
        <strain evidence="10 11">M3C6</strain>
    </source>
</reference>
<dbReference type="Gene3D" id="2.60.40.3780">
    <property type="match status" value="1"/>
</dbReference>
<evidence type="ECO:0000256" key="4">
    <source>
        <dbReference type="ARBA" id="ARBA00022984"/>
    </source>
</evidence>
<evidence type="ECO:0000256" key="5">
    <source>
        <dbReference type="ARBA" id="ARBA00023315"/>
    </source>
</evidence>
<feature type="domain" description="L,D-TPase catalytic" evidence="9">
    <location>
        <begin position="224"/>
        <end position="349"/>
    </location>
</feature>
<dbReference type="PANTHER" id="PTHR30582:SF2">
    <property type="entry name" value="L,D-TRANSPEPTIDASE YCIB-RELATED"/>
    <property type="match status" value="1"/>
</dbReference>
<dbReference type="PANTHER" id="PTHR30582">
    <property type="entry name" value="L,D-TRANSPEPTIDASE"/>
    <property type="match status" value="1"/>
</dbReference>
<evidence type="ECO:0000256" key="3">
    <source>
        <dbReference type="ARBA" id="ARBA00022960"/>
    </source>
</evidence>
<sequence>MTLRRAVLICVVFLLVGCASVTAETPSSPPVVQISPSFDSKRARPDRGLVVRVRGGTLSKVLVYESGESVPGRLDDSRTTWRSDWTLKPAAEYTVTATAAGARGPATVAMGRFRTRSAARTFQVASTAPLPGETVGTGMPIIIDFDTPVEDKAAVERALEVRSQTPVEGVWRWTSDTQVVYRTRRFWAPRQTVTVTAHLAGVRAAEGLYGATDSTFAFTVGRKQTSSIDTRTHQMVVRRDGKVVQQMAISAGMATTPEYTTTSGIHLTMDKGNPVRMVSPGRSEDDPGYYDLLIDHAVRISNSGEYVHAKNNVWAQGRANVSHGCINSRPDQAAWFFDTSLRGDPVAITGTSRDLEWDNGWGFWQLPWAKWREGSALRDTDSAGGWVPQR</sequence>
<keyword evidence="2" id="KW-0808">Transferase</keyword>
<accession>A0ABW7AMS9</accession>
<gene>
    <name evidence="10" type="ORF">ACFLIM_30350</name>
</gene>
<evidence type="ECO:0000313" key="11">
    <source>
        <dbReference type="Proteomes" id="UP001603978"/>
    </source>
</evidence>
<evidence type="ECO:0000259" key="9">
    <source>
        <dbReference type="PROSITE" id="PS52029"/>
    </source>
</evidence>
<feature type="signal peptide" evidence="8">
    <location>
        <begin position="1"/>
        <end position="23"/>
    </location>
</feature>
<dbReference type="Gene3D" id="2.60.40.3710">
    <property type="match status" value="1"/>
</dbReference>
<dbReference type="SUPFAM" id="SSF141523">
    <property type="entry name" value="L,D-transpeptidase catalytic domain-like"/>
    <property type="match status" value="1"/>
</dbReference>
<dbReference type="InterPro" id="IPR038063">
    <property type="entry name" value="Transpep_catalytic_dom"/>
</dbReference>
<name>A0ABW7AMS9_9ACTN</name>
<organism evidence="10 11">
    <name type="scientific">Nonomuraea marmarensis</name>
    <dbReference type="NCBI Taxonomy" id="3351344"/>
    <lineage>
        <taxon>Bacteria</taxon>
        <taxon>Bacillati</taxon>
        <taxon>Actinomycetota</taxon>
        <taxon>Actinomycetes</taxon>
        <taxon>Streptosporangiales</taxon>
        <taxon>Streptosporangiaceae</taxon>
        <taxon>Nonomuraea</taxon>
    </lineage>
</organism>
<evidence type="ECO:0000256" key="2">
    <source>
        <dbReference type="ARBA" id="ARBA00022679"/>
    </source>
</evidence>
<feature type="chain" id="PRO_5047149090" evidence="8">
    <location>
        <begin position="24"/>
        <end position="390"/>
    </location>
</feature>
<dbReference type="PROSITE" id="PS52029">
    <property type="entry name" value="LD_TPASE"/>
    <property type="match status" value="1"/>
</dbReference>
<proteinExistence type="predicted"/>
<dbReference type="PROSITE" id="PS51257">
    <property type="entry name" value="PROKAR_LIPOPROTEIN"/>
    <property type="match status" value="1"/>
</dbReference>
<dbReference type="InterPro" id="IPR041280">
    <property type="entry name" value="Big_10"/>
</dbReference>
<protein>
    <submittedName>
        <fullName evidence="10">Ig-like domain-containing protein</fullName>
    </submittedName>
</protein>
<keyword evidence="3 7" id="KW-0133">Cell shape</keyword>
<keyword evidence="11" id="KW-1185">Reference proteome</keyword>
<dbReference type="InterPro" id="IPR050979">
    <property type="entry name" value="LD-transpeptidase"/>
</dbReference>
<comment type="pathway">
    <text evidence="1 7">Cell wall biogenesis; peptidoglycan biosynthesis.</text>
</comment>
<dbReference type="EMBL" id="JBICRM010000021">
    <property type="protein sequence ID" value="MFG1707512.1"/>
    <property type="molecule type" value="Genomic_DNA"/>
</dbReference>
<dbReference type="Pfam" id="PF17964">
    <property type="entry name" value="Big_10"/>
    <property type="match status" value="1"/>
</dbReference>
<dbReference type="Gene3D" id="2.40.440.10">
    <property type="entry name" value="L,D-transpeptidase catalytic domain-like"/>
    <property type="match status" value="1"/>
</dbReference>
<dbReference type="CDD" id="cd13432">
    <property type="entry name" value="LDT_IgD_like_2"/>
    <property type="match status" value="1"/>
</dbReference>
<dbReference type="RefSeq" id="WP_393171246.1">
    <property type="nucleotide sequence ID" value="NZ_JBICRM010000021.1"/>
</dbReference>
<evidence type="ECO:0000256" key="8">
    <source>
        <dbReference type="SAM" id="SignalP"/>
    </source>
</evidence>
<keyword evidence="5" id="KW-0012">Acyltransferase</keyword>
<dbReference type="Pfam" id="PF03734">
    <property type="entry name" value="YkuD"/>
    <property type="match status" value="1"/>
</dbReference>
<evidence type="ECO:0000313" key="10">
    <source>
        <dbReference type="EMBL" id="MFG1707512.1"/>
    </source>
</evidence>
<dbReference type="InterPro" id="IPR005490">
    <property type="entry name" value="LD_TPept_cat_dom"/>
</dbReference>
<keyword evidence="6 7" id="KW-0961">Cell wall biogenesis/degradation</keyword>
<dbReference type="Proteomes" id="UP001603978">
    <property type="component" value="Unassembled WGS sequence"/>
</dbReference>
<feature type="active site" description="Nucleophile" evidence="7">
    <location>
        <position position="325"/>
    </location>
</feature>
<evidence type="ECO:0000256" key="1">
    <source>
        <dbReference type="ARBA" id="ARBA00004752"/>
    </source>
</evidence>
<feature type="active site" description="Proton donor/acceptor" evidence="7">
    <location>
        <position position="308"/>
    </location>
</feature>